<comment type="caution">
    <text evidence="2">The sequence shown here is derived from an EMBL/GenBank/DDBJ whole genome shotgun (WGS) entry which is preliminary data.</text>
</comment>
<feature type="region of interest" description="Disordered" evidence="1">
    <location>
        <begin position="232"/>
        <end position="259"/>
    </location>
</feature>
<dbReference type="AlphaFoldDB" id="A0A8S9S1J5"/>
<sequence length="417" mass="46699">MVRGDAPVRSSDLRKSVSWLNDKVKGISKLRLNQDELGTVGGQLNSARWSVMVWAGVVGSWAVMGWWDLDMNHQGSVGLGLRQGTQDDVLGLVFGQSKGEKSSWTVISEKWKDQAVEMDTRQRDKEKEKEKDVPPWEITPKIHPFFSLLLNLLSIMLCDVIGLMETRNAEPRPWPVQRLSLRPCLAVLWSDLISRDRTWTVVKERCREDSSQGKMCGEWVIVDRCEGTKRTQSRKGKEAAGASVPVVGDGTNPTQHRRVDENARTNRRIDVSEELGRYVATGQRACAVVAIRTKLYLGNILCDVLLTEHDLLRKDILVFCGDLDVNFVVTVFDPNKHHTPALSPWGQLKISSTQLGGVLWSGPVWSGHGRLWARPKGEEEQLDGYIRKGAKGTVLCPFPLTDCAGFLRAVGRGFLYK</sequence>
<name>A0A8S9S1J5_BRACR</name>
<gene>
    <name evidence="2" type="ORF">F2Q69_00027509</name>
</gene>
<proteinExistence type="predicted"/>
<organism evidence="2 3">
    <name type="scientific">Brassica cretica</name>
    <name type="common">Mustard</name>
    <dbReference type="NCBI Taxonomy" id="69181"/>
    <lineage>
        <taxon>Eukaryota</taxon>
        <taxon>Viridiplantae</taxon>
        <taxon>Streptophyta</taxon>
        <taxon>Embryophyta</taxon>
        <taxon>Tracheophyta</taxon>
        <taxon>Spermatophyta</taxon>
        <taxon>Magnoliopsida</taxon>
        <taxon>eudicotyledons</taxon>
        <taxon>Gunneridae</taxon>
        <taxon>Pentapetalae</taxon>
        <taxon>rosids</taxon>
        <taxon>malvids</taxon>
        <taxon>Brassicales</taxon>
        <taxon>Brassicaceae</taxon>
        <taxon>Brassiceae</taxon>
        <taxon>Brassica</taxon>
    </lineage>
</organism>
<reference evidence="2" key="1">
    <citation type="submission" date="2019-12" db="EMBL/GenBank/DDBJ databases">
        <title>Genome sequencing and annotation of Brassica cretica.</title>
        <authorList>
            <person name="Studholme D.J."/>
            <person name="Sarris P."/>
        </authorList>
    </citation>
    <scope>NUCLEOTIDE SEQUENCE</scope>
    <source>
        <strain evidence="2">PFS-109/04</strain>
        <tissue evidence="2">Leaf</tissue>
    </source>
</reference>
<dbReference type="Proteomes" id="UP000712600">
    <property type="component" value="Unassembled WGS sequence"/>
</dbReference>
<accession>A0A8S9S1J5</accession>
<evidence type="ECO:0000313" key="2">
    <source>
        <dbReference type="EMBL" id="KAF3587495.1"/>
    </source>
</evidence>
<protein>
    <submittedName>
        <fullName evidence="2">Uncharacterized protein</fullName>
    </submittedName>
</protein>
<evidence type="ECO:0000256" key="1">
    <source>
        <dbReference type="SAM" id="MobiDB-lite"/>
    </source>
</evidence>
<dbReference type="EMBL" id="QGKX02000088">
    <property type="protein sequence ID" value="KAF3587495.1"/>
    <property type="molecule type" value="Genomic_DNA"/>
</dbReference>
<evidence type="ECO:0000313" key="3">
    <source>
        <dbReference type="Proteomes" id="UP000712600"/>
    </source>
</evidence>